<evidence type="ECO:0000313" key="1">
    <source>
        <dbReference type="EMBL" id="AGC71692.1"/>
    </source>
</evidence>
<organism evidence="1">
    <name type="scientific">uncultured bacterium A1Q1_fos_300</name>
    <dbReference type="NCBI Taxonomy" id="1256571"/>
    <lineage>
        <taxon>Bacteria</taxon>
        <taxon>environmental samples</taxon>
    </lineage>
</organism>
<dbReference type="PROSITE" id="PS51257">
    <property type="entry name" value="PROKAR_LIPOPROTEIN"/>
    <property type="match status" value="1"/>
</dbReference>
<dbReference type="EMBL" id="JX649880">
    <property type="protein sequence ID" value="AGC71692.1"/>
    <property type="molecule type" value="Genomic_DNA"/>
</dbReference>
<dbReference type="AlphaFoldDB" id="L7VRQ6"/>
<proteinExistence type="predicted"/>
<accession>L7VRQ6</accession>
<reference evidence="1" key="1">
    <citation type="submission" date="2012-09" db="EMBL/GenBank/DDBJ databases">
        <title>Metagenomic Characterization of a Microbial Community in Wastewater Detects High Levels of Antibiotic Resistance.</title>
        <authorList>
            <person name="Abrams M."/>
            <person name="Caldwell A."/>
            <person name="Vandaei E."/>
            <person name="Lee W."/>
            <person name="Perrott J."/>
            <person name="Khan S.Y."/>
            <person name="Ta J."/>
            <person name="Romero D."/>
            <person name="Nguyen V."/>
            <person name="Pourmand N."/>
            <person name="Ouverney C.C."/>
        </authorList>
    </citation>
    <scope>NUCLEOTIDE SEQUENCE</scope>
</reference>
<name>L7VRQ6_9BACT</name>
<sequence>MHKFCQRLFGASFALAAIACGPKKAEITAKPLVLEGNIFECETYSQTDIGLHQIRKLKFKNGQFEEIVVSQSDVTGTADSGDITTEGKYTVDEQRIIMTPKTDAQYTYYHTDGKIFLAEEGFAAYKKDPKVLEKLTGNSENEDSSLPSYMVVCKPK</sequence>
<protein>
    <recommendedName>
        <fullName evidence="2">Lipoprotein</fullName>
    </recommendedName>
</protein>
<evidence type="ECO:0008006" key="2">
    <source>
        <dbReference type="Google" id="ProtNLM"/>
    </source>
</evidence>